<evidence type="ECO:0000313" key="2">
    <source>
        <dbReference type="EMBL" id="KAK3779929.1"/>
    </source>
</evidence>
<evidence type="ECO:0000256" key="1">
    <source>
        <dbReference type="SAM" id="SignalP"/>
    </source>
</evidence>
<organism evidence="2 3">
    <name type="scientific">Elysia crispata</name>
    <name type="common">lettuce slug</name>
    <dbReference type="NCBI Taxonomy" id="231223"/>
    <lineage>
        <taxon>Eukaryota</taxon>
        <taxon>Metazoa</taxon>
        <taxon>Spiralia</taxon>
        <taxon>Lophotrochozoa</taxon>
        <taxon>Mollusca</taxon>
        <taxon>Gastropoda</taxon>
        <taxon>Heterobranchia</taxon>
        <taxon>Euthyneura</taxon>
        <taxon>Panpulmonata</taxon>
        <taxon>Sacoglossa</taxon>
        <taxon>Placobranchoidea</taxon>
        <taxon>Plakobranchidae</taxon>
        <taxon>Elysia</taxon>
    </lineage>
</organism>
<gene>
    <name evidence="2" type="ORF">RRG08_054182</name>
</gene>
<feature type="signal peptide" evidence="1">
    <location>
        <begin position="1"/>
        <end position="32"/>
    </location>
</feature>
<feature type="chain" id="PRO_5042151697" evidence="1">
    <location>
        <begin position="33"/>
        <end position="73"/>
    </location>
</feature>
<keyword evidence="3" id="KW-1185">Reference proteome</keyword>
<accession>A0AAE1A2A4</accession>
<dbReference type="AlphaFoldDB" id="A0AAE1A2A4"/>
<proteinExistence type="predicted"/>
<sequence>MPTAQSSSFPPQFTPFFLFPLTVLSLLPLLLAVEVSSSLRLLPGWLYQRFTPLVLTGGLLFTQSSSGFQTRLD</sequence>
<comment type="caution">
    <text evidence="2">The sequence shown here is derived from an EMBL/GenBank/DDBJ whole genome shotgun (WGS) entry which is preliminary data.</text>
</comment>
<reference evidence="2" key="1">
    <citation type="journal article" date="2023" name="G3 (Bethesda)">
        <title>A reference genome for the long-term kleptoplast-retaining sea slug Elysia crispata morphotype clarki.</title>
        <authorList>
            <person name="Eastman K.E."/>
            <person name="Pendleton A.L."/>
            <person name="Shaikh M.A."/>
            <person name="Suttiyut T."/>
            <person name="Ogas R."/>
            <person name="Tomko P."/>
            <person name="Gavelis G."/>
            <person name="Widhalm J.R."/>
            <person name="Wisecaver J.H."/>
        </authorList>
    </citation>
    <scope>NUCLEOTIDE SEQUENCE</scope>
    <source>
        <strain evidence="2">ECLA1</strain>
    </source>
</reference>
<evidence type="ECO:0000313" key="3">
    <source>
        <dbReference type="Proteomes" id="UP001283361"/>
    </source>
</evidence>
<name>A0AAE1A2A4_9GAST</name>
<keyword evidence="1" id="KW-0732">Signal</keyword>
<protein>
    <submittedName>
        <fullName evidence="2">Uncharacterized protein</fullName>
    </submittedName>
</protein>
<dbReference type="EMBL" id="JAWDGP010002797">
    <property type="protein sequence ID" value="KAK3779929.1"/>
    <property type="molecule type" value="Genomic_DNA"/>
</dbReference>
<dbReference type="Proteomes" id="UP001283361">
    <property type="component" value="Unassembled WGS sequence"/>
</dbReference>